<evidence type="ECO:0000313" key="2">
    <source>
        <dbReference type="Proteomes" id="UP000740883"/>
    </source>
</evidence>
<name>A0A9P6H3L3_9MICR</name>
<dbReference type="Proteomes" id="UP000740883">
    <property type="component" value="Unassembled WGS sequence"/>
</dbReference>
<comment type="caution">
    <text evidence="1">The sequence shown here is derived from an EMBL/GenBank/DDBJ whole genome shotgun (WGS) entry which is preliminary data.</text>
</comment>
<reference evidence="1 2" key="1">
    <citation type="journal article" date="2020" name="Genome Biol. Evol.">
        <title>Comparative genomics of strictly vertically transmitted, feminizing microsporidia endosymbionts of amphipod crustaceans.</title>
        <authorList>
            <person name="Cormier A."/>
            <person name="Chebbi M.A."/>
            <person name="Giraud I."/>
            <person name="Wattier R."/>
            <person name="Teixeira M."/>
            <person name="Gilbert C."/>
            <person name="Rigaud T."/>
            <person name="Cordaux R."/>
        </authorList>
    </citation>
    <scope>NUCLEOTIDE SEQUENCE [LARGE SCALE GENOMIC DNA]</scope>
    <source>
        <strain evidence="1 2">Ou3-Ou53</strain>
    </source>
</reference>
<keyword evidence="2" id="KW-1185">Reference proteome</keyword>
<evidence type="ECO:0000313" key="1">
    <source>
        <dbReference type="EMBL" id="KAF9764617.1"/>
    </source>
</evidence>
<dbReference type="AlphaFoldDB" id="A0A9P6H3L3"/>
<proteinExistence type="predicted"/>
<accession>A0A9P6H3L3</accession>
<dbReference type="OrthoDB" id="2194416at2759"/>
<dbReference type="EMBL" id="SBJO01000014">
    <property type="protein sequence ID" value="KAF9764617.1"/>
    <property type="molecule type" value="Genomic_DNA"/>
</dbReference>
<gene>
    <name evidence="1" type="ORF">NGRA_0416</name>
</gene>
<sequence>MKWAILNTPQPGCTKGTIRLDRKESTVSSKIEICSRCRKTVDQLAAKCDRMLGYDYMGRHNEVVRCLHLMMCKKYRFKETKVSNSLSTIVHDQYNADFRVDTRVAIDVK</sequence>
<organism evidence="1 2">
    <name type="scientific">Nosema granulosis</name>
    <dbReference type="NCBI Taxonomy" id="83296"/>
    <lineage>
        <taxon>Eukaryota</taxon>
        <taxon>Fungi</taxon>
        <taxon>Fungi incertae sedis</taxon>
        <taxon>Microsporidia</taxon>
        <taxon>Nosematidae</taxon>
        <taxon>Nosema</taxon>
    </lineage>
</organism>
<protein>
    <submittedName>
        <fullName evidence="1">Uncharacterized protein</fullName>
    </submittedName>
</protein>